<dbReference type="RefSeq" id="WP_070153324.1">
    <property type="nucleotide sequence ID" value="NZ_CP073910.1"/>
</dbReference>
<keyword evidence="3" id="KW-1185">Reference proteome</keyword>
<evidence type="ECO:0008006" key="4">
    <source>
        <dbReference type="Google" id="ProtNLM"/>
    </source>
</evidence>
<feature type="chain" id="PRO_5037953325" description="UrcA family protein" evidence="1">
    <location>
        <begin position="23"/>
        <end position="155"/>
    </location>
</feature>
<keyword evidence="1" id="KW-0732">Signal</keyword>
<protein>
    <recommendedName>
        <fullName evidence="4">UrcA family protein</fullName>
    </recommendedName>
</protein>
<dbReference type="Proteomes" id="UP000681425">
    <property type="component" value="Chromosome"/>
</dbReference>
<accession>A0A975PZD7</accession>
<evidence type="ECO:0000313" key="2">
    <source>
        <dbReference type="EMBL" id="QUT03910.1"/>
    </source>
</evidence>
<name>A0A975PZD7_9SPHN</name>
<sequence length="155" mass="15880">MKLTILSGIAMLAAVAAPAAYAQPVHQAAVQHNVLPVNASYSLDSQTSTREIAAIPASRAGQSACRWKANVVVNRAVHTADSTAVAALAKPIHQFAPLSGYEIGTCQAAEKRIAAAVARQSDKLASQATAVAQRDQSALVAELDGVAALNRAKGG</sequence>
<dbReference type="EMBL" id="CP073910">
    <property type="protein sequence ID" value="QUT03910.1"/>
    <property type="molecule type" value="Genomic_DNA"/>
</dbReference>
<dbReference type="OrthoDB" id="7506756at2"/>
<feature type="signal peptide" evidence="1">
    <location>
        <begin position="1"/>
        <end position="22"/>
    </location>
</feature>
<organism evidence="2 3">
    <name type="scientific">Sphingobium phenoxybenzoativorans</name>
    <dbReference type="NCBI Taxonomy" id="1592790"/>
    <lineage>
        <taxon>Bacteria</taxon>
        <taxon>Pseudomonadati</taxon>
        <taxon>Pseudomonadota</taxon>
        <taxon>Alphaproteobacteria</taxon>
        <taxon>Sphingomonadales</taxon>
        <taxon>Sphingomonadaceae</taxon>
        <taxon>Sphingobium</taxon>
    </lineage>
</organism>
<evidence type="ECO:0000256" key="1">
    <source>
        <dbReference type="SAM" id="SignalP"/>
    </source>
</evidence>
<proteinExistence type="predicted"/>
<evidence type="ECO:0000313" key="3">
    <source>
        <dbReference type="Proteomes" id="UP000681425"/>
    </source>
</evidence>
<reference evidence="2" key="1">
    <citation type="submission" date="2021-04" db="EMBL/GenBank/DDBJ databases">
        <title>Isolation of p-tert-butylphenol degrading bacteria Sphingobium phenoxybenzoativorans Tas13 from active sludge.</title>
        <authorList>
            <person name="Li Y."/>
        </authorList>
    </citation>
    <scope>NUCLEOTIDE SEQUENCE</scope>
    <source>
        <strain evidence="2">Tas13</strain>
    </source>
</reference>
<gene>
    <name evidence="2" type="ORF">KFK14_12195</name>
</gene>
<dbReference type="KEGG" id="spph:KFK14_12195"/>
<dbReference type="AlphaFoldDB" id="A0A975PZD7"/>